<proteinExistence type="predicted"/>
<gene>
    <name evidence="2" type="ORF">GJJ30_12030</name>
</gene>
<protein>
    <submittedName>
        <fullName evidence="2">DUF3244 domain-containing protein</fullName>
    </submittedName>
</protein>
<keyword evidence="1" id="KW-0732">Signal</keyword>
<name>A0A7K0EJJ7_9BACT</name>
<sequence>MKTVHQIADHSLRALLVIVLLFTTLVATAQPDFRSGNDQGKGYWKIQTDYATRNTVIRFFNARSEPIYQETIRGKYVKLTKRNMRLFDEMLNRMVNSELLASQVKSYDLLATNDFRYSSVSSSNRFVPSEKPAEEFVPIENRLFMANPFISESAKLRVSFANPEQKKVQIELTDDESTTVYYNESSYLAGYNRYFDIRHLSSGKYHLKLKSPDQTLNYLMTINKPYQEYSLKAIK</sequence>
<dbReference type="RefSeq" id="WP_154175402.1">
    <property type="nucleotide sequence ID" value="NZ_WJXZ01000006.1"/>
</dbReference>
<dbReference type="OrthoDB" id="939640at2"/>
<comment type="caution">
    <text evidence="2">The sequence shown here is derived from an EMBL/GenBank/DDBJ whole genome shotgun (WGS) entry which is preliminary data.</text>
</comment>
<accession>A0A7K0EJJ7</accession>
<evidence type="ECO:0000313" key="3">
    <source>
        <dbReference type="Proteomes" id="UP000441754"/>
    </source>
</evidence>
<reference evidence="2 3" key="1">
    <citation type="journal article" date="2018" name="Antonie Van Leeuwenhoek">
        <title>Larkinella terrae sp. nov., isolated from soil on Jeju Island, South Korea.</title>
        <authorList>
            <person name="Ten L.N."/>
            <person name="Jeon J."/>
            <person name="Park S.J."/>
            <person name="Park S."/>
            <person name="Lee S.Y."/>
            <person name="Kim M.K."/>
            <person name="Jung H.Y."/>
        </authorList>
    </citation>
    <scope>NUCLEOTIDE SEQUENCE [LARGE SCALE GENOMIC DNA]</scope>
    <source>
        <strain evidence="2 3">KCTC 52001</strain>
    </source>
</reference>
<evidence type="ECO:0000313" key="2">
    <source>
        <dbReference type="EMBL" id="MRS62019.1"/>
    </source>
</evidence>
<dbReference type="Gene3D" id="2.60.40.3080">
    <property type="match status" value="1"/>
</dbReference>
<organism evidence="2 3">
    <name type="scientific">Larkinella terrae</name>
    <dbReference type="NCBI Taxonomy" id="2025311"/>
    <lineage>
        <taxon>Bacteria</taxon>
        <taxon>Pseudomonadati</taxon>
        <taxon>Bacteroidota</taxon>
        <taxon>Cytophagia</taxon>
        <taxon>Cytophagales</taxon>
        <taxon>Spirosomataceae</taxon>
        <taxon>Larkinella</taxon>
    </lineage>
</organism>
<feature type="signal peptide" evidence="1">
    <location>
        <begin position="1"/>
        <end position="29"/>
    </location>
</feature>
<keyword evidence="3" id="KW-1185">Reference proteome</keyword>
<evidence type="ECO:0000256" key="1">
    <source>
        <dbReference type="SAM" id="SignalP"/>
    </source>
</evidence>
<dbReference type="Proteomes" id="UP000441754">
    <property type="component" value="Unassembled WGS sequence"/>
</dbReference>
<dbReference type="AlphaFoldDB" id="A0A7K0EJJ7"/>
<feature type="chain" id="PRO_5029620940" evidence="1">
    <location>
        <begin position="30"/>
        <end position="235"/>
    </location>
</feature>
<dbReference type="EMBL" id="WJXZ01000006">
    <property type="protein sequence ID" value="MRS62019.1"/>
    <property type="molecule type" value="Genomic_DNA"/>
</dbReference>